<dbReference type="Proteomes" id="UP000322244">
    <property type="component" value="Unassembled WGS sequence"/>
</dbReference>
<reference evidence="3 4" key="1">
    <citation type="submission" date="2019-07" db="EMBL/GenBank/DDBJ databases">
        <title>Rhodococcus cavernicolus sp. nov., isolated from a cave.</title>
        <authorList>
            <person name="Lee S.D."/>
        </authorList>
    </citation>
    <scope>NUCLEOTIDE SEQUENCE [LARGE SCALE GENOMIC DNA]</scope>
    <source>
        <strain evidence="3 4">C1-24</strain>
    </source>
</reference>
<keyword evidence="1" id="KW-0238">DNA-binding</keyword>
<dbReference type="Pfam" id="PF13411">
    <property type="entry name" value="MerR_1"/>
    <property type="match status" value="1"/>
</dbReference>
<dbReference type="GO" id="GO:0003700">
    <property type="term" value="F:DNA-binding transcription factor activity"/>
    <property type="evidence" value="ECO:0007669"/>
    <property type="project" value="InterPro"/>
</dbReference>
<dbReference type="GO" id="GO:0003677">
    <property type="term" value="F:DNA binding"/>
    <property type="evidence" value="ECO:0007669"/>
    <property type="project" value="UniProtKB-KW"/>
</dbReference>
<evidence type="ECO:0000313" key="4">
    <source>
        <dbReference type="Proteomes" id="UP000322244"/>
    </source>
</evidence>
<gene>
    <name evidence="3" type="ORF">FOY51_15170</name>
</gene>
<dbReference type="PANTHER" id="PTHR30204">
    <property type="entry name" value="REDOX-CYCLING DRUG-SENSING TRANSCRIPTIONAL ACTIVATOR SOXR"/>
    <property type="match status" value="1"/>
</dbReference>
<organism evidence="3 4">
    <name type="scientific">Antrihabitans cavernicola</name>
    <dbReference type="NCBI Taxonomy" id="2495913"/>
    <lineage>
        <taxon>Bacteria</taxon>
        <taxon>Bacillati</taxon>
        <taxon>Actinomycetota</taxon>
        <taxon>Actinomycetes</taxon>
        <taxon>Mycobacteriales</taxon>
        <taxon>Nocardiaceae</taxon>
        <taxon>Antrihabitans</taxon>
    </lineage>
</organism>
<evidence type="ECO:0000256" key="1">
    <source>
        <dbReference type="ARBA" id="ARBA00023125"/>
    </source>
</evidence>
<proteinExistence type="predicted"/>
<dbReference type="PROSITE" id="PS50937">
    <property type="entry name" value="HTH_MERR_2"/>
    <property type="match status" value="1"/>
</dbReference>
<sequence length="272" mass="29219">MLRGLAGVISPAPASEVQSAEYRIDDLASAAGVSVRNVRVYQDRGLLPPPRRQGRTGWYSESHLSRLNLIGRMLDRGYTFATISELLTAAQYGMRVEDVLDVEKLDVSGPGYGDTAAVNEDELRDIFGTEQFDENLQSALDGGLVKREGALYRVANARLLEAATLLYGAGVPMAEILAQAAGVRSDLRDVAGRFVKLVTDRYLPGRNAEPLHLDEQTVGEAAQLVNNARAMVHDVVQSLLVDAMEEAIGTALEQAAQRLATSADVEGPAKAG</sequence>
<dbReference type="EMBL" id="VLNY01000006">
    <property type="protein sequence ID" value="KAA0022403.1"/>
    <property type="molecule type" value="Genomic_DNA"/>
</dbReference>
<dbReference type="SMART" id="SM00422">
    <property type="entry name" value="HTH_MERR"/>
    <property type="match status" value="1"/>
</dbReference>
<dbReference type="Gene3D" id="1.10.1660.10">
    <property type="match status" value="1"/>
</dbReference>
<protein>
    <submittedName>
        <fullName evidence="3">MerR family transcriptional regulator</fullName>
    </submittedName>
</protein>
<dbReference type="PRINTS" id="PR00040">
    <property type="entry name" value="HTHMERR"/>
</dbReference>
<name>A0A5A7SCT5_9NOCA</name>
<evidence type="ECO:0000313" key="3">
    <source>
        <dbReference type="EMBL" id="KAA0022403.1"/>
    </source>
</evidence>
<comment type="caution">
    <text evidence="3">The sequence shown here is derived from an EMBL/GenBank/DDBJ whole genome shotgun (WGS) entry which is preliminary data.</text>
</comment>
<dbReference type="InterPro" id="IPR047057">
    <property type="entry name" value="MerR_fam"/>
</dbReference>
<evidence type="ECO:0000259" key="2">
    <source>
        <dbReference type="PROSITE" id="PS50937"/>
    </source>
</evidence>
<keyword evidence="4" id="KW-1185">Reference proteome</keyword>
<accession>A0A5A7SCT5</accession>
<feature type="domain" description="HTH merR-type" evidence="2">
    <location>
        <begin position="21"/>
        <end position="89"/>
    </location>
</feature>
<dbReference type="InterPro" id="IPR000551">
    <property type="entry name" value="MerR-type_HTH_dom"/>
</dbReference>
<dbReference type="PANTHER" id="PTHR30204:SF93">
    <property type="entry name" value="HTH MERR-TYPE DOMAIN-CONTAINING PROTEIN"/>
    <property type="match status" value="1"/>
</dbReference>
<dbReference type="SUPFAM" id="SSF46955">
    <property type="entry name" value="Putative DNA-binding domain"/>
    <property type="match status" value="1"/>
</dbReference>
<dbReference type="OrthoDB" id="3830374at2"/>
<dbReference type="InterPro" id="IPR009061">
    <property type="entry name" value="DNA-bd_dom_put_sf"/>
</dbReference>
<dbReference type="AlphaFoldDB" id="A0A5A7SCT5"/>